<feature type="transmembrane region" description="Helical" evidence="1">
    <location>
        <begin position="320"/>
        <end position="339"/>
    </location>
</feature>
<feature type="transmembrane region" description="Helical" evidence="1">
    <location>
        <begin position="273"/>
        <end position="289"/>
    </location>
</feature>
<proteinExistence type="predicted"/>
<keyword evidence="1" id="KW-0472">Membrane</keyword>
<dbReference type="Pfam" id="PF14897">
    <property type="entry name" value="EpsG"/>
    <property type="match status" value="1"/>
</dbReference>
<dbReference type="Proteomes" id="UP000236182">
    <property type="component" value="Unassembled WGS sequence"/>
</dbReference>
<sequence>MQIIFINVFILLLVTAIFELKCYNSSIYKTYKNNAFIIIIILLISIAGFREIGSDNDSKMYHAMFNETGNMSYNDLLFNNSGRVKEIGYLLLNKVFNSLGFRAFLFFCATVSLGIKGYLFYRFTRFPFISIFIYFVLFFYLREFTQIRDALATSFILLCLMMYIKKRYLYSGLFFLIAISFHSIAIMCIGVIALWEIYKIKSFFCYIFFAIVVALKIYMPGLDYLSNPMLPSQLTVYLTENSLRSLNTGYFLPLFSLFLLIIFYINKLPLKSNFLYFISLLTFVGYIYSLNHTVLIRVPNILFFGNIIAIGNTKYMKNNFRWIILLILSIYWMKNFIIYKG</sequence>
<evidence type="ECO:0000313" key="2">
    <source>
        <dbReference type="EMBL" id="PWN60614.1"/>
    </source>
</evidence>
<feature type="transmembrane region" description="Helical" evidence="1">
    <location>
        <begin position="248"/>
        <end position="266"/>
    </location>
</feature>
<evidence type="ECO:0000313" key="3">
    <source>
        <dbReference type="Proteomes" id="UP000236182"/>
    </source>
</evidence>
<accession>A0A316WGS8</accession>
<dbReference type="EMBL" id="PPEI02000007">
    <property type="protein sequence ID" value="PWN60614.1"/>
    <property type="molecule type" value="Genomic_DNA"/>
</dbReference>
<feature type="transmembrane region" description="Helical" evidence="1">
    <location>
        <begin position="125"/>
        <end position="141"/>
    </location>
</feature>
<evidence type="ECO:0008006" key="4">
    <source>
        <dbReference type="Google" id="ProtNLM"/>
    </source>
</evidence>
<dbReference type="RefSeq" id="WP_109623575.1">
    <property type="nucleotide sequence ID" value="NZ_PPEI02000007.1"/>
</dbReference>
<feature type="transmembrane region" description="Helical" evidence="1">
    <location>
        <begin position="34"/>
        <end position="52"/>
    </location>
</feature>
<keyword evidence="1" id="KW-0812">Transmembrane</keyword>
<organism evidence="2 3">
    <name type="scientific">Chryseobacterium oncorhynchi</name>
    <dbReference type="NCBI Taxonomy" id="741074"/>
    <lineage>
        <taxon>Bacteria</taxon>
        <taxon>Pseudomonadati</taxon>
        <taxon>Bacteroidota</taxon>
        <taxon>Flavobacteriia</taxon>
        <taxon>Flavobacteriales</taxon>
        <taxon>Weeksellaceae</taxon>
        <taxon>Chryseobacterium group</taxon>
        <taxon>Chryseobacterium</taxon>
    </lineage>
</organism>
<comment type="caution">
    <text evidence="2">The sequence shown here is derived from an EMBL/GenBank/DDBJ whole genome shotgun (WGS) entry which is preliminary data.</text>
</comment>
<dbReference type="AlphaFoldDB" id="A0A316WGS8"/>
<feature type="transmembrane region" description="Helical" evidence="1">
    <location>
        <begin position="202"/>
        <end position="219"/>
    </location>
</feature>
<dbReference type="OrthoDB" id="6631730at2"/>
<reference evidence="2" key="1">
    <citation type="submission" date="2018-04" db="EMBL/GenBank/DDBJ databases">
        <title>Draft Genome Sequences of Chryseobacterium lactis NCTC11390T isolated from milk, Chryseobacterium oncorhynchi 701B-08T from rainbow trout, and Chryseobacterium viscerum 687B-08T from diseased fish.</title>
        <authorList>
            <person name="Jeong J.-J."/>
            <person name="Lee Y.J."/>
            <person name="Pathiraja D."/>
            <person name="Park B."/>
            <person name="Choi I.-G."/>
            <person name="Kim K.D."/>
        </authorList>
    </citation>
    <scope>NUCLEOTIDE SEQUENCE [LARGE SCALE GENOMIC DNA]</scope>
    <source>
        <strain evidence="2">701B-08</strain>
    </source>
</reference>
<feature type="transmembrane region" description="Helical" evidence="1">
    <location>
        <begin position="295"/>
        <end position="313"/>
    </location>
</feature>
<name>A0A316WGS8_9FLAO</name>
<evidence type="ECO:0000256" key="1">
    <source>
        <dbReference type="SAM" id="Phobius"/>
    </source>
</evidence>
<protein>
    <recommendedName>
        <fullName evidence="4">EpsG family protein</fullName>
    </recommendedName>
</protein>
<feature type="transmembrane region" description="Helical" evidence="1">
    <location>
        <begin position="170"/>
        <end position="195"/>
    </location>
</feature>
<feature type="transmembrane region" description="Helical" evidence="1">
    <location>
        <begin position="99"/>
        <end position="119"/>
    </location>
</feature>
<keyword evidence="1" id="KW-1133">Transmembrane helix</keyword>
<dbReference type="InterPro" id="IPR049458">
    <property type="entry name" value="EpsG-like"/>
</dbReference>
<keyword evidence="3" id="KW-1185">Reference proteome</keyword>
<gene>
    <name evidence="2" type="ORF">C1638_019255</name>
</gene>